<accession>A0AAD1ZKS8</accession>
<protein>
    <recommendedName>
        <fullName evidence="1">DUF4283 domain-containing protein</fullName>
    </recommendedName>
</protein>
<dbReference type="Proteomes" id="UP000834106">
    <property type="component" value="Chromosome 10"/>
</dbReference>
<dbReference type="InterPro" id="IPR025558">
    <property type="entry name" value="DUF4283"/>
</dbReference>
<dbReference type="PANTHER" id="PTHR31286">
    <property type="entry name" value="GLYCINE-RICH CELL WALL STRUCTURAL PROTEIN 1.8-LIKE"/>
    <property type="match status" value="1"/>
</dbReference>
<dbReference type="AlphaFoldDB" id="A0AAD1ZKS8"/>
<dbReference type="Pfam" id="PF14111">
    <property type="entry name" value="DUF4283"/>
    <property type="match status" value="1"/>
</dbReference>
<evidence type="ECO:0000259" key="1">
    <source>
        <dbReference type="Pfam" id="PF14111"/>
    </source>
</evidence>
<dbReference type="EMBL" id="OU503045">
    <property type="protein sequence ID" value="CAI9769566.1"/>
    <property type="molecule type" value="Genomic_DNA"/>
</dbReference>
<dbReference type="InterPro" id="IPR040256">
    <property type="entry name" value="At4g02000-like"/>
</dbReference>
<evidence type="ECO:0000313" key="2">
    <source>
        <dbReference type="EMBL" id="CAI9769566.1"/>
    </source>
</evidence>
<organism evidence="2 3">
    <name type="scientific">Fraxinus pennsylvanica</name>
    <dbReference type="NCBI Taxonomy" id="56036"/>
    <lineage>
        <taxon>Eukaryota</taxon>
        <taxon>Viridiplantae</taxon>
        <taxon>Streptophyta</taxon>
        <taxon>Embryophyta</taxon>
        <taxon>Tracheophyta</taxon>
        <taxon>Spermatophyta</taxon>
        <taxon>Magnoliopsida</taxon>
        <taxon>eudicotyledons</taxon>
        <taxon>Gunneridae</taxon>
        <taxon>Pentapetalae</taxon>
        <taxon>asterids</taxon>
        <taxon>lamiids</taxon>
        <taxon>Lamiales</taxon>
        <taxon>Oleaceae</taxon>
        <taxon>Oleeae</taxon>
        <taxon>Fraxinus</taxon>
    </lineage>
</organism>
<keyword evidence="3" id="KW-1185">Reference proteome</keyword>
<reference evidence="2" key="1">
    <citation type="submission" date="2023-05" db="EMBL/GenBank/DDBJ databases">
        <authorList>
            <person name="Huff M."/>
        </authorList>
    </citation>
    <scope>NUCLEOTIDE SEQUENCE</scope>
</reference>
<gene>
    <name evidence="2" type="ORF">FPE_LOCUS16724</name>
</gene>
<evidence type="ECO:0000313" key="3">
    <source>
        <dbReference type="Proteomes" id="UP000834106"/>
    </source>
</evidence>
<feature type="domain" description="DUF4283" evidence="1">
    <location>
        <begin position="39"/>
        <end position="108"/>
    </location>
</feature>
<sequence length="303" mass="34004">MARDLSSLYARLRLTEKESQVLEVVEAVDGLSVEKRAKCLAFRVLADPEVNKGALKTIMLQIWQLEGKAVIKEIGRNTFLLELIRVSGKKRILSGRPWSFDEFLLCLHDCERVNTIKEIGFTEEVFWVQCHGLPFAGMTQNTGQAIGEHLGKVLVIDTDSSGVYFGAFLRVKPSEHLTGLEERLVHNQVPDYQQKDFSCNQGELVVGLSGMISVQKFRNWIIVGQIAHVGMFYWTWAMVKIGKKRARSSPVLVRPQLMEVDGFEPIALSTKGQEDVDVEDSSPKRVRRVLSEKDDFGLAVAAG</sequence>
<proteinExistence type="predicted"/>
<dbReference type="PANTHER" id="PTHR31286:SF62">
    <property type="entry name" value="ZINC FINGER, CCHC-TYPE-LIKE PROTEIN"/>
    <property type="match status" value="1"/>
</dbReference>
<name>A0AAD1ZKS8_9LAMI</name>